<proteinExistence type="predicted"/>
<dbReference type="Gene3D" id="1.20.144.10">
    <property type="entry name" value="Phosphatidic acid phosphatase type 2/haloperoxidase"/>
    <property type="match status" value="1"/>
</dbReference>
<protein>
    <submittedName>
        <fullName evidence="3">Undecaprenyl-diphosphatase</fullName>
    </submittedName>
</protein>
<sequence length="242" mass="25874">MSAPRSAAAATAPRSDAERPSRGVRALRAVALALAAALPVTLLALLIREQFNPLISFDNAVIRRATDFTRSHHLVGFFVFVQEVSQPKWLMALGTLVCLWAWLAKDLRNRALWGFATLMVGWFVGYASKLLVQRARPVVADPVSHAPGYSFPSGHALNVTVFATVMVFVLWPLLSRTARKVAVGVATALVLLVGADRMFLGAHFPSDVLAGVLLGIGITFSSWIGFIGKTAVTSSPGPSAQA</sequence>
<feature type="transmembrane region" description="Helical" evidence="1">
    <location>
        <begin position="208"/>
        <end position="227"/>
    </location>
</feature>
<feature type="transmembrane region" description="Helical" evidence="1">
    <location>
        <begin position="152"/>
        <end position="174"/>
    </location>
</feature>
<feature type="transmembrane region" description="Helical" evidence="1">
    <location>
        <begin position="111"/>
        <end position="132"/>
    </location>
</feature>
<dbReference type="Pfam" id="PF01569">
    <property type="entry name" value="PAP2"/>
    <property type="match status" value="1"/>
</dbReference>
<dbReference type="CDD" id="cd03392">
    <property type="entry name" value="PAP2_like_2"/>
    <property type="match status" value="1"/>
</dbReference>
<dbReference type="InterPro" id="IPR000326">
    <property type="entry name" value="PAP2/HPO"/>
</dbReference>
<feature type="transmembrane region" description="Helical" evidence="1">
    <location>
        <begin position="181"/>
        <end position="202"/>
    </location>
</feature>
<keyword evidence="4" id="KW-1185">Reference proteome</keyword>
<feature type="transmembrane region" description="Helical" evidence="1">
    <location>
        <begin position="87"/>
        <end position="104"/>
    </location>
</feature>
<dbReference type="EMBL" id="FOHB01000010">
    <property type="protein sequence ID" value="SES48412.1"/>
    <property type="molecule type" value="Genomic_DNA"/>
</dbReference>
<evidence type="ECO:0000259" key="2">
    <source>
        <dbReference type="SMART" id="SM00014"/>
    </source>
</evidence>
<gene>
    <name evidence="3" type="ORF">SAMN05216199_0113</name>
</gene>
<organism evidence="3 4">
    <name type="scientific">Pedococcus cremeus</name>
    <dbReference type="NCBI Taxonomy" id="587636"/>
    <lineage>
        <taxon>Bacteria</taxon>
        <taxon>Bacillati</taxon>
        <taxon>Actinomycetota</taxon>
        <taxon>Actinomycetes</taxon>
        <taxon>Micrococcales</taxon>
        <taxon>Intrasporangiaceae</taxon>
        <taxon>Pedococcus</taxon>
    </lineage>
</organism>
<evidence type="ECO:0000313" key="4">
    <source>
        <dbReference type="Proteomes" id="UP000199019"/>
    </source>
</evidence>
<feature type="domain" description="Phosphatidic acid phosphatase type 2/haloperoxidase" evidence="2">
    <location>
        <begin position="110"/>
        <end position="223"/>
    </location>
</feature>
<evidence type="ECO:0000313" key="3">
    <source>
        <dbReference type="EMBL" id="SES48412.1"/>
    </source>
</evidence>
<keyword evidence="1" id="KW-1133">Transmembrane helix</keyword>
<dbReference type="AlphaFoldDB" id="A0A1H9XQJ8"/>
<dbReference type="InterPro" id="IPR036938">
    <property type="entry name" value="PAP2/HPO_sf"/>
</dbReference>
<dbReference type="SUPFAM" id="SSF48317">
    <property type="entry name" value="Acid phosphatase/Vanadium-dependent haloperoxidase"/>
    <property type="match status" value="1"/>
</dbReference>
<dbReference type="RefSeq" id="WP_091762503.1">
    <property type="nucleotide sequence ID" value="NZ_FOHB01000010.1"/>
</dbReference>
<keyword evidence="1" id="KW-0472">Membrane</keyword>
<accession>A0A1H9XQJ8</accession>
<dbReference type="STRING" id="587636.SAMN05216199_0113"/>
<dbReference type="PANTHER" id="PTHR14969:SF13">
    <property type="entry name" value="AT30094P"/>
    <property type="match status" value="1"/>
</dbReference>
<dbReference type="Proteomes" id="UP000199019">
    <property type="component" value="Unassembled WGS sequence"/>
</dbReference>
<evidence type="ECO:0000256" key="1">
    <source>
        <dbReference type="SAM" id="Phobius"/>
    </source>
</evidence>
<dbReference type="OrthoDB" id="5289372at2"/>
<feature type="transmembrane region" description="Helical" evidence="1">
    <location>
        <begin position="29"/>
        <end position="47"/>
    </location>
</feature>
<keyword evidence="1" id="KW-0812">Transmembrane</keyword>
<dbReference type="PANTHER" id="PTHR14969">
    <property type="entry name" value="SPHINGOSINE-1-PHOSPHATE PHOSPHOHYDROLASE"/>
    <property type="match status" value="1"/>
</dbReference>
<name>A0A1H9XQJ8_9MICO</name>
<reference evidence="4" key="1">
    <citation type="submission" date="2016-10" db="EMBL/GenBank/DDBJ databases">
        <authorList>
            <person name="Varghese N."/>
            <person name="Submissions S."/>
        </authorList>
    </citation>
    <scope>NUCLEOTIDE SEQUENCE [LARGE SCALE GENOMIC DNA]</scope>
    <source>
        <strain evidence="4">CGMCC 1.6963</strain>
    </source>
</reference>
<dbReference type="SMART" id="SM00014">
    <property type="entry name" value="acidPPc"/>
    <property type="match status" value="1"/>
</dbReference>